<name>A0A2H3D1H7_ARMGA</name>
<dbReference type="AlphaFoldDB" id="A0A2H3D1H7"/>
<keyword evidence="2" id="KW-1185">Reference proteome</keyword>
<dbReference type="Proteomes" id="UP000217790">
    <property type="component" value="Unassembled WGS sequence"/>
</dbReference>
<evidence type="ECO:0000313" key="2">
    <source>
        <dbReference type="Proteomes" id="UP000217790"/>
    </source>
</evidence>
<accession>A0A2H3D1H7</accession>
<proteinExistence type="predicted"/>
<gene>
    <name evidence="1" type="ORF">ARMGADRAFT_351989</name>
</gene>
<evidence type="ECO:0000313" key="1">
    <source>
        <dbReference type="EMBL" id="PBK89095.1"/>
    </source>
</evidence>
<protein>
    <submittedName>
        <fullName evidence="1">Uncharacterized protein</fullName>
    </submittedName>
</protein>
<dbReference type="InParanoid" id="A0A2H3D1H7"/>
<sequence>MVFVQGGSFFVLISGSAYHYRVESLYPFWRLSPIFRVTPNLGEEFALVHFLQRCCHVS</sequence>
<reference evidence="2" key="1">
    <citation type="journal article" date="2017" name="Nat. Ecol. Evol.">
        <title>Genome expansion and lineage-specific genetic innovations in the forest pathogenic fungi Armillaria.</title>
        <authorList>
            <person name="Sipos G."/>
            <person name="Prasanna A.N."/>
            <person name="Walter M.C."/>
            <person name="O'Connor E."/>
            <person name="Balint B."/>
            <person name="Krizsan K."/>
            <person name="Kiss B."/>
            <person name="Hess J."/>
            <person name="Varga T."/>
            <person name="Slot J."/>
            <person name="Riley R."/>
            <person name="Boka B."/>
            <person name="Rigling D."/>
            <person name="Barry K."/>
            <person name="Lee J."/>
            <person name="Mihaltcheva S."/>
            <person name="LaButti K."/>
            <person name="Lipzen A."/>
            <person name="Waldron R."/>
            <person name="Moloney N.M."/>
            <person name="Sperisen C."/>
            <person name="Kredics L."/>
            <person name="Vagvoelgyi C."/>
            <person name="Patrignani A."/>
            <person name="Fitzpatrick D."/>
            <person name="Nagy I."/>
            <person name="Doyle S."/>
            <person name="Anderson J.B."/>
            <person name="Grigoriev I.V."/>
            <person name="Gueldener U."/>
            <person name="Muensterkoetter M."/>
            <person name="Nagy L.G."/>
        </authorList>
    </citation>
    <scope>NUCLEOTIDE SEQUENCE [LARGE SCALE GENOMIC DNA]</scope>
    <source>
        <strain evidence="2">Ar21-2</strain>
    </source>
</reference>
<dbReference type="EMBL" id="KZ293670">
    <property type="protein sequence ID" value="PBK89095.1"/>
    <property type="molecule type" value="Genomic_DNA"/>
</dbReference>
<organism evidence="1 2">
    <name type="scientific">Armillaria gallica</name>
    <name type="common">Bulbous honey fungus</name>
    <name type="synonym">Armillaria bulbosa</name>
    <dbReference type="NCBI Taxonomy" id="47427"/>
    <lineage>
        <taxon>Eukaryota</taxon>
        <taxon>Fungi</taxon>
        <taxon>Dikarya</taxon>
        <taxon>Basidiomycota</taxon>
        <taxon>Agaricomycotina</taxon>
        <taxon>Agaricomycetes</taxon>
        <taxon>Agaricomycetidae</taxon>
        <taxon>Agaricales</taxon>
        <taxon>Marasmiineae</taxon>
        <taxon>Physalacriaceae</taxon>
        <taxon>Armillaria</taxon>
    </lineage>
</organism>